<comment type="caution">
    <text evidence="2">The sequence shown here is derived from an EMBL/GenBank/DDBJ whole genome shotgun (WGS) entry which is preliminary data.</text>
</comment>
<feature type="region of interest" description="Disordered" evidence="1">
    <location>
        <begin position="13"/>
        <end position="53"/>
    </location>
</feature>
<dbReference type="Proteomes" id="UP001530377">
    <property type="component" value="Unassembled WGS sequence"/>
</dbReference>
<evidence type="ECO:0000256" key="1">
    <source>
        <dbReference type="SAM" id="MobiDB-lite"/>
    </source>
</evidence>
<reference evidence="2 3" key="1">
    <citation type="submission" date="2024-10" db="EMBL/GenBank/DDBJ databases">
        <title>Updated reference genomes for cyclostephanoid diatoms.</title>
        <authorList>
            <person name="Roberts W.R."/>
            <person name="Alverson A.J."/>
        </authorList>
    </citation>
    <scope>NUCLEOTIDE SEQUENCE [LARGE SCALE GENOMIC DNA]</scope>
    <source>
        <strain evidence="2 3">AJA228-03</strain>
    </source>
</reference>
<sequence length="178" mass="18366">MPEVTLPDVVYDESGTPFRLDSVQEEERCLPGDQAAGDGVGERPRQSHGGIGGGSLEVRTGKAGVHIVVVVVFFVAGLDDDDLDVGGGGSFSGSGVRGTPGVRRGGARTYDHKKYDVDTGGSVVSGSTTLLFDAAVSDDASNLPFGTLPTERMTSAAVEGGICTGGGIWRSLMFESER</sequence>
<protein>
    <submittedName>
        <fullName evidence="2">Uncharacterized protein</fullName>
    </submittedName>
</protein>
<name>A0ABD3SGH9_9STRA</name>
<keyword evidence="3" id="KW-1185">Reference proteome</keyword>
<accession>A0ABD3SGH9</accession>
<evidence type="ECO:0000313" key="2">
    <source>
        <dbReference type="EMBL" id="KAL3823417.1"/>
    </source>
</evidence>
<organism evidence="2 3">
    <name type="scientific">Cyclostephanos tholiformis</name>
    <dbReference type="NCBI Taxonomy" id="382380"/>
    <lineage>
        <taxon>Eukaryota</taxon>
        <taxon>Sar</taxon>
        <taxon>Stramenopiles</taxon>
        <taxon>Ochrophyta</taxon>
        <taxon>Bacillariophyta</taxon>
        <taxon>Coscinodiscophyceae</taxon>
        <taxon>Thalassiosirophycidae</taxon>
        <taxon>Stephanodiscales</taxon>
        <taxon>Stephanodiscaceae</taxon>
        <taxon>Cyclostephanos</taxon>
    </lineage>
</organism>
<dbReference type="EMBL" id="JALLPB020000038">
    <property type="protein sequence ID" value="KAL3823417.1"/>
    <property type="molecule type" value="Genomic_DNA"/>
</dbReference>
<evidence type="ECO:0000313" key="3">
    <source>
        <dbReference type="Proteomes" id="UP001530377"/>
    </source>
</evidence>
<dbReference type="AlphaFoldDB" id="A0ABD3SGH9"/>
<proteinExistence type="predicted"/>
<gene>
    <name evidence="2" type="ORF">ACHAXA_004292</name>
</gene>